<dbReference type="AlphaFoldDB" id="A0A0V1KHN5"/>
<name>A0A0V1KHN5_9BILA</name>
<gene>
    <name evidence="1" type="ORF">T02_5558</name>
</gene>
<protein>
    <submittedName>
        <fullName evidence="1">Uncharacterized protein</fullName>
    </submittedName>
</protein>
<reference evidence="1 2" key="1">
    <citation type="submission" date="2015-05" db="EMBL/GenBank/DDBJ databases">
        <title>Evolution of Trichinella species and genotypes.</title>
        <authorList>
            <person name="Korhonen P.K."/>
            <person name="Edoardo P."/>
            <person name="Giuseppe L.R."/>
            <person name="Gasser R.B."/>
        </authorList>
    </citation>
    <scope>NUCLEOTIDE SEQUENCE [LARGE SCALE GENOMIC DNA]</scope>
    <source>
        <strain evidence="1">ISS10</strain>
    </source>
</reference>
<proteinExistence type="predicted"/>
<keyword evidence="2" id="KW-1185">Reference proteome</keyword>
<evidence type="ECO:0000313" key="1">
    <source>
        <dbReference type="EMBL" id="KRZ46795.1"/>
    </source>
</evidence>
<evidence type="ECO:0000313" key="2">
    <source>
        <dbReference type="Proteomes" id="UP000054721"/>
    </source>
</evidence>
<accession>A0A0V1KHN5</accession>
<dbReference type="EMBL" id="JYDW01002189">
    <property type="protein sequence ID" value="KRZ46795.1"/>
    <property type="molecule type" value="Genomic_DNA"/>
</dbReference>
<comment type="caution">
    <text evidence="1">The sequence shown here is derived from an EMBL/GenBank/DDBJ whole genome shotgun (WGS) entry which is preliminary data.</text>
</comment>
<organism evidence="1 2">
    <name type="scientific">Trichinella nativa</name>
    <dbReference type="NCBI Taxonomy" id="6335"/>
    <lineage>
        <taxon>Eukaryota</taxon>
        <taxon>Metazoa</taxon>
        <taxon>Ecdysozoa</taxon>
        <taxon>Nematoda</taxon>
        <taxon>Enoplea</taxon>
        <taxon>Dorylaimia</taxon>
        <taxon>Trichinellida</taxon>
        <taxon>Trichinellidae</taxon>
        <taxon>Trichinella</taxon>
    </lineage>
</organism>
<sequence length="30" mass="3542">MESCTMVLFYALAEPQVWQCSSYCVFKFMV</sequence>
<dbReference type="Proteomes" id="UP000054721">
    <property type="component" value="Unassembled WGS sequence"/>
</dbReference>